<keyword evidence="5" id="KW-0046">Antibiotic resistance</keyword>
<evidence type="ECO:0000313" key="7">
    <source>
        <dbReference type="EMBL" id="TKA12369.1"/>
    </source>
</evidence>
<dbReference type="RefSeq" id="WP_136722402.1">
    <property type="nucleotide sequence ID" value="NZ_SUMC01000004.1"/>
</dbReference>
<keyword evidence="4 6" id="KW-0472">Membrane</keyword>
<evidence type="ECO:0000256" key="6">
    <source>
        <dbReference type="SAM" id="Phobius"/>
    </source>
</evidence>
<feature type="transmembrane region" description="Helical" evidence="6">
    <location>
        <begin position="163"/>
        <end position="179"/>
    </location>
</feature>
<feature type="transmembrane region" description="Helical" evidence="6">
    <location>
        <begin position="60"/>
        <end position="78"/>
    </location>
</feature>
<keyword evidence="8" id="KW-1185">Reference proteome</keyword>
<dbReference type="Proteomes" id="UP000305778">
    <property type="component" value="Unassembled WGS sequence"/>
</dbReference>
<name>A0A4V6WJC3_9ACTN</name>
<evidence type="ECO:0000256" key="4">
    <source>
        <dbReference type="ARBA" id="ARBA00023136"/>
    </source>
</evidence>
<feature type="transmembrane region" description="Helical" evidence="6">
    <location>
        <begin position="191"/>
        <end position="208"/>
    </location>
</feature>
<dbReference type="AlphaFoldDB" id="A0A4V6WJC3"/>
<keyword evidence="3 6" id="KW-1133">Transmembrane helix</keyword>
<dbReference type="GO" id="GO:0022857">
    <property type="term" value="F:transmembrane transporter activity"/>
    <property type="evidence" value="ECO:0007669"/>
    <property type="project" value="InterPro"/>
</dbReference>
<dbReference type="OrthoDB" id="7375466at2"/>
<dbReference type="InterPro" id="IPR036259">
    <property type="entry name" value="MFS_trans_sf"/>
</dbReference>
<dbReference type="Pfam" id="PF07690">
    <property type="entry name" value="MFS_1"/>
    <property type="match status" value="1"/>
</dbReference>
<sequence length="232" mass="24625">MFVWRSSTTGRPVMDLSLFKNRQFRLTNAATVLFATAFYGMLLGNVIFLQTEWHYSVLRAALASATGPFVVTVVARPASRLAAAVGHRRVLMAGAVFWAVGSGAFAMLVGSSPQWATHWLPCTLVLGLGIGLTLPVQSGAAVASLPPARYALGSAVNSSFRQLGAVLGISVFVALLRTPTPATALGDFRRIWWVFAAVGLASGAVQLIPRLRSTPAGEEPSTSTGMPLELRR</sequence>
<dbReference type="EMBL" id="SUMC01000004">
    <property type="protein sequence ID" value="TKA12369.1"/>
    <property type="molecule type" value="Genomic_DNA"/>
</dbReference>
<dbReference type="GO" id="GO:0046677">
    <property type="term" value="P:response to antibiotic"/>
    <property type="evidence" value="ECO:0007669"/>
    <property type="project" value="UniProtKB-KW"/>
</dbReference>
<evidence type="ECO:0000313" key="8">
    <source>
        <dbReference type="Proteomes" id="UP000305778"/>
    </source>
</evidence>
<evidence type="ECO:0000256" key="1">
    <source>
        <dbReference type="ARBA" id="ARBA00004141"/>
    </source>
</evidence>
<proteinExistence type="predicted"/>
<dbReference type="PANTHER" id="PTHR42718:SF48">
    <property type="entry name" value="CONSERVED TWO-DOMAIN MEMBRANE PROTEIN-RELATED"/>
    <property type="match status" value="1"/>
</dbReference>
<gene>
    <name evidence="7" type="ORF">FCI23_06030</name>
</gene>
<dbReference type="SUPFAM" id="SSF103473">
    <property type="entry name" value="MFS general substrate transporter"/>
    <property type="match status" value="1"/>
</dbReference>
<feature type="transmembrane region" description="Helical" evidence="6">
    <location>
        <begin position="90"/>
        <end position="112"/>
    </location>
</feature>
<dbReference type="Gene3D" id="1.20.1250.20">
    <property type="entry name" value="MFS general substrate transporter like domains"/>
    <property type="match status" value="1"/>
</dbReference>
<evidence type="ECO:0000256" key="3">
    <source>
        <dbReference type="ARBA" id="ARBA00022989"/>
    </source>
</evidence>
<protein>
    <submittedName>
        <fullName evidence="7">MFS transporter</fullName>
    </submittedName>
</protein>
<feature type="transmembrane region" description="Helical" evidence="6">
    <location>
        <begin position="26"/>
        <end position="48"/>
    </location>
</feature>
<evidence type="ECO:0000256" key="2">
    <source>
        <dbReference type="ARBA" id="ARBA00022692"/>
    </source>
</evidence>
<evidence type="ECO:0000256" key="5">
    <source>
        <dbReference type="ARBA" id="ARBA00023251"/>
    </source>
</evidence>
<dbReference type="GO" id="GO:0016020">
    <property type="term" value="C:membrane"/>
    <property type="evidence" value="ECO:0007669"/>
    <property type="project" value="UniProtKB-SubCell"/>
</dbReference>
<dbReference type="InterPro" id="IPR011701">
    <property type="entry name" value="MFS"/>
</dbReference>
<comment type="subcellular location">
    <subcellularLocation>
        <location evidence="1">Membrane</location>
        <topology evidence="1">Multi-pass membrane protein</topology>
    </subcellularLocation>
</comment>
<reference evidence="7 8" key="1">
    <citation type="submission" date="2019-04" db="EMBL/GenBank/DDBJ databases">
        <title>Streptomyces oryziradicis sp. nov., a novel actinomycete isolated from rhizosphere soil of rice (Oryza sativa L.).</title>
        <authorList>
            <person name="Li C."/>
        </authorList>
    </citation>
    <scope>NUCLEOTIDE SEQUENCE [LARGE SCALE GENOMIC DNA]</scope>
    <source>
        <strain evidence="7 8">NEAU-C40</strain>
    </source>
</reference>
<feature type="transmembrane region" description="Helical" evidence="6">
    <location>
        <begin position="118"/>
        <end position="142"/>
    </location>
</feature>
<dbReference type="PANTHER" id="PTHR42718">
    <property type="entry name" value="MAJOR FACILITATOR SUPERFAMILY MULTIDRUG TRANSPORTER MFSC"/>
    <property type="match status" value="1"/>
</dbReference>
<accession>A0A4V6WJC3</accession>
<keyword evidence="2 6" id="KW-0812">Transmembrane</keyword>
<comment type="caution">
    <text evidence="7">The sequence shown here is derived from an EMBL/GenBank/DDBJ whole genome shotgun (WGS) entry which is preliminary data.</text>
</comment>
<organism evidence="7 8">
    <name type="scientific">Actinacidiphila oryziradicis</name>
    <dbReference type="NCBI Taxonomy" id="2571141"/>
    <lineage>
        <taxon>Bacteria</taxon>
        <taxon>Bacillati</taxon>
        <taxon>Actinomycetota</taxon>
        <taxon>Actinomycetes</taxon>
        <taxon>Kitasatosporales</taxon>
        <taxon>Streptomycetaceae</taxon>
        <taxon>Actinacidiphila</taxon>
    </lineage>
</organism>